<dbReference type="PANTHER" id="PTHR45586">
    <property type="entry name" value="TPR REPEAT-CONTAINING PROTEIN PA4667"/>
    <property type="match status" value="1"/>
</dbReference>
<organism evidence="6 7">
    <name type="scientific">Dehalogenimonas formicexedens</name>
    <dbReference type="NCBI Taxonomy" id="1839801"/>
    <lineage>
        <taxon>Bacteria</taxon>
        <taxon>Bacillati</taxon>
        <taxon>Chloroflexota</taxon>
        <taxon>Dehalococcoidia</taxon>
        <taxon>Dehalococcoidales</taxon>
        <taxon>Dehalococcoidaceae</taxon>
        <taxon>Dehalogenimonas</taxon>
    </lineage>
</organism>
<evidence type="ECO:0000256" key="1">
    <source>
        <dbReference type="ARBA" id="ARBA00022737"/>
    </source>
</evidence>
<reference evidence="7" key="1">
    <citation type="submission" date="2016-11" db="EMBL/GenBank/DDBJ databases">
        <title>Dehalogenimonas formicexedens sp. nov., a chlorinated alkane respiring bacterium isolated from contaminated groundwater.</title>
        <authorList>
            <person name="Key T.A."/>
            <person name="Bowman K.S."/>
            <person name="Lee I."/>
            <person name="Chun J."/>
            <person name="Albuquerque L."/>
            <person name="da Costa M.S."/>
            <person name="Rainey F.A."/>
            <person name="Moe W.M."/>
        </authorList>
    </citation>
    <scope>NUCLEOTIDE SEQUENCE [LARGE SCALE GENOMIC DNA]</scope>
    <source>
        <strain evidence="7">NSZ-14</strain>
    </source>
</reference>
<dbReference type="KEGG" id="dfo:Dform_01131"/>
<evidence type="ECO:0000256" key="2">
    <source>
        <dbReference type="ARBA" id="ARBA00022803"/>
    </source>
</evidence>
<evidence type="ECO:0000256" key="4">
    <source>
        <dbReference type="SAM" id="MobiDB-lite"/>
    </source>
</evidence>
<dbReference type="EMBL" id="CP018258">
    <property type="protein sequence ID" value="APV44465.1"/>
    <property type="molecule type" value="Genomic_DNA"/>
</dbReference>
<evidence type="ECO:0000256" key="3">
    <source>
        <dbReference type="PROSITE-ProRule" id="PRU00339"/>
    </source>
</evidence>
<dbReference type="RefSeq" id="WP_076004144.1">
    <property type="nucleotide sequence ID" value="NZ_CP018258.1"/>
</dbReference>
<dbReference type="OrthoDB" id="9803982at2"/>
<dbReference type="STRING" id="1839801.Dform_01131"/>
<dbReference type="InterPro" id="IPR019734">
    <property type="entry name" value="TPR_rpt"/>
</dbReference>
<evidence type="ECO:0000313" key="6">
    <source>
        <dbReference type="EMBL" id="APV44465.1"/>
    </source>
</evidence>
<proteinExistence type="predicted"/>
<keyword evidence="1" id="KW-0677">Repeat</keyword>
<evidence type="ECO:0000313" key="7">
    <source>
        <dbReference type="Proteomes" id="UP000185934"/>
    </source>
</evidence>
<accession>A0A1P8F7Q2</accession>
<dbReference type="SMART" id="SM00028">
    <property type="entry name" value="TPR"/>
    <property type="match status" value="5"/>
</dbReference>
<evidence type="ECO:0000259" key="5">
    <source>
        <dbReference type="Pfam" id="PF20698"/>
    </source>
</evidence>
<dbReference type="InterPro" id="IPR048987">
    <property type="entry name" value="PIN-TPR-GreABC"/>
</dbReference>
<protein>
    <recommendedName>
        <fullName evidence="5">PIN domain-containing protein</fullName>
    </recommendedName>
</protein>
<dbReference type="PROSITE" id="PS50005">
    <property type="entry name" value="TPR"/>
    <property type="match status" value="1"/>
</dbReference>
<dbReference type="Gene3D" id="1.25.40.10">
    <property type="entry name" value="Tetratricopeptide repeat domain"/>
    <property type="match status" value="2"/>
</dbReference>
<dbReference type="Pfam" id="PF20698">
    <property type="entry name" value="PIN-TPR-GreABC"/>
    <property type="match status" value="1"/>
</dbReference>
<keyword evidence="2 3" id="KW-0802">TPR repeat</keyword>
<sequence length="1301" mass="145423">MDRLSSFQVPPPANWQDFESLCCDLWRAIWKDPDTQKNGRQGQPQHGVDIFGRPNQGTSWAGVQCKGKDNYAEKSLTEEEVESEVEKAKSFKPSLKSFAIATSGKRDAKIQQLGRNITDKHLLQGLFPFRVWSWDDILEKLDEYPDIVEKYYSGFCPESPLREAINEVKEDLQRVLEDTGEIKSKAFTQPKTELISGISYVDISSAILVPEYQAEIDHSRALLKAFGAVEAISYLSTLKDRIWANSPPIVKYRILTNIGSAKGMLNERQESARLLIEALQYNPTDEKALTNAALGQILLDSPEQALPLLQRALELNPSNTIAHSLLIQCAPDAEHPEETLKRVPEPLRKVSEIANAIGYLFYKKGDIWESKKWIEIAVNNDSSDSPDLKAGLGTIIIKTILDDQVSFSGVQVNESKRVEIQRAIQLLTSAWDKVATTSIRHCRTDWLVNRGLGKAQIGDIDGAIADVKLAIEIVPSDNSCKKVLAMLLHENNENRKAITLLKELVGTDELPEASLLLGIILRGEGEIAQAVDVINKLIARDSDEVTKEEGYRLLLRLYIDQRDVKNAGEVSSILLAQNPSKIAYLVDSAAIESASNKKGDAISILMNAKGRINAATPPAQILEVADGLYEIQEFEEAVLLYERVVDTSLNTPLSRRLLNAYYRAGMLGKALNICQTLHRKFGVTEYTAEMESAIYEEIGDLPNAKAICEEYLEKFPANSIVQLRLAVTYLRSNDFEKLDKYLDSEFNLKTVTLEHGLQYAALLAARNRGYHALSVSYELRRTFFNAPMAHQKYMGMFLQREKDEGDWLKISVVGVDTAVCIEEDGHKKWYLIVDREDADANRSELNLNHQLIKNMLGKSVGDSVILVDSPYSKIFGKIIEIKSKYVYAFQESLASFETWFPDATGVWKVKIDTPQKDEATPEGFQAVLDSIGQQHERGLLVEKLYKAGQVTIGAFANLAGRNTLEVWNRLTSNPEPGIIASVGSYEELSLANSAITPEMKLIADVVSIMTIHAIGAADFIVTRFGKIGLAQSTVDLLSEVINERKGIQAKGFLVIGKEGDKFISQDISAEDIKRNLEYLEGIVKWIGERCEIIPCKAALTVKREKRRQFAKLIGASSTETLLIASESGSVLFTDDERLRSLGRIEYKTLGVWTQALLIKCLTDGTLDRNRYNDYVIQLASLNYRNLSIDAHILIEAAKRSGWTPKTPFTSVLKMLGGAYSEENSALIVGTTFIYGLFKQAMLTHQRDQLILSLLDTLTSTRKPGVIIPRLKKNLDRQFTLIPLALPQVFKVIDAWQRMHIT</sequence>
<dbReference type="SUPFAM" id="SSF48452">
    <property type="entry name" value="TPR-like"/>
    <property type="match status" value="2"/>
</dbReference>
<dbReference type="Proteomes" id="UP000185934">
    <property type="component" value="Chromosome"/>
</dbReference>
<feature type="repeat" description="TPR" evidence="3">
    <location>
        <begin position="286"/>
        <end position="319"/>
    </location>
</feature>
<dbReference type="InterPro" id="IPR011990">
    <property type="entry name" value="TPR-like_helical_dom_sf"/>
</dbReference>
<gene>
    <name evidence="6" type="ORF">Dform_01131</name>
</gene>
<keyword evidence="7" id="KW-1185">Reference proteome</keyword>
<dbReference type="InterPro" id="IPR051012">
    <property type="entry name" value="CellSynth/LPSAsmb/PSIAsmb"/>
</dbReference>
<feature type="domain" description="PIN" evidence="5">
    <location>
        <begin position="1002"/>
        <end position="1143"/>
    </location>
</feature>
<name>A0A1P8F7Q2_9CHLR</name>
<feature type="region of interest" description="Disordered" evidence="4">
    <location>
        <begin position="34"/>
        <end position="55"/>
    </location>
</feature>
<dbReference type="PANTHER" id="PTHR45586:SF1">
    <property type="entry name" value="LIPOPOLYSACCHARIDE ASSEMBLY PROTEIN B"/>
    <property type="match status" value="1"/>
</dbReference>